<keyword evidence="4" id="KW-0645">Protease</keyword>
<evidence type="ECO:0000256" key="2">
    <source>
        <dbReference type="ARBA" id="ARBA00006247"/>
    </source>
</evidence>
<dbReference type="PIRSF" id="PIRSF037215">
    <property type="entry name" value="Peptidase_M20B"/>
    <property type="match status" value="1"/>
</dbReference>
<protein>
    <submittedName>
        <fullName evidence="10">Clan MH, family M20, peptidase T-like metallopeptidase</fullName>
    </submittedName>
</protein>
<reference evidence="10" key="2">
    <citation type="journal article" date="2007" name="Science">
        <title>Draft genome sequence of the sexually transmitted pathogen Trichomonas vaginalis.</title>
        <authorList>
            <person name="Carlton J.M."/>
            <person name="Hirt R.P."/>
            <person name="Silva J.C."/>
            <person name="Delcher A.L."/>
            <person name="Schatz M."/>
            <person name="Zhao Q."/>
            <person name="Wortman J.R."/>
            <person name="Bidwell S.L."/>
            <person name="Alsmark U.C.M."/>
            <person name="Besteiro S."/>
            <person name="Sicheritz-Ponten T."/>
            <person name="Noel C.J."/>
            <person name="Dacks J.B."/>
            <person name="Foster P.G."/>
            <person name="Simillion C."/>
            <person name="Van de Peer Y."/>
            <person name="Miranda-Saavedra D."/>
            <person name="Barton G.J."/>
            <person name="Westrop G.D."/>
            <person name="Mueller S."/>
            <person name="Dessi D."/>
            <person name="Fiori P.L."/>
            <person name="Ren Q."/>
            <person name="Paulsen I."/>
            <person name="Zhang H."/>
            <person name="Bastida-Corcuera F.D."/>
            <person name="Simoes-Barbosa A."/>
            <person name="Brown M.T."/>
            <person name="Hayes R.D."/>
            <person name="Mukherjee M."/>
            <person name="Okumura C.Y."/>
            <person name="Schneider R."/>
            <person name="Smith A.J."/>
            <person name="Vanacova S."/>
            <person name="Villalvazo M."/>
            <person name="Haas B.J."/>
            <person name="Pertea M."/>
            <person name="Feldblyum T.V."/>
            <person name="Utterback T.R."/>
            <person name="Shu C.L."/>
            <person name="Osoegawa K."/>
            <person name="de Jong P.J."/>
            <person name="Hrdy I."/>
            <person name="Horvathova L."/>
            <person name="Zubacova Z."/>
            <person name="Dolezal P."/>
            <person name="Malik S.B."/>
            <person name="Logsdon J.M. Jr."/>
            <person name="Henze K."/>
            <person name="Gupta A."/>
            <person name="Wang C.C."/>
            <person name="Dunne R.L."/>
            <person name="Upcroft J.A."/>
            <person name="Upcroft P."/>
            <person name="White O."/>
            <person name="Salzberg S.L."/>
            <person name="Tang P."/>
            <person name="Chiu C.-H."/>
            <person name="Lee Y.-S."/>
            <person name="Embley T.M."/>
            <person name="Coombs G.H."/>
            <person name="Mottram J.C."/>
            <person name="Tachezy J."/>
            <person name="Fraser-Liggett C.M."/>
            <person name="Johnson P.J."/>
        </authorList>
    </citation>
    <scope>NUCLEOTIDE SEQUENCE [LARGE SCALE GENOMIC DNA]</scope>
    <source>
        <strain evidence="10">G3</strain>
    </source>
</reference>
<dbReference type="AlphaFoldDB" id="A2DXD2"/>
<dbReference type="GO" id="GO:0006508">
    <property type="term" value="P:proteolysis"/>
    <property type="evidence" value="ECO:0007669"/>
    <property type="project" value="UniProtKB-KW"/>
</dbReference>
<dbReference type="PANTHER" id="PTHR42994:SF1">
    <property type="entry name" value="PEPTIDASE T"/>
    <property type="match status" value="1"/>
</dbReference>
<evidence type="ECO:0000256" key="7">
    <source>
        <dbReference type="ARBA" id="ARBA00022833"/>
    </source>
</evidence>
<dbReference type="GO" id="GO:0045148">
    <property type="term" value="F:tripeptide aminopeptidase activity"/>
    <property type="evidence" value="ECO:0007669"/>
    <property type="project" value="InterPro"/>
</dbReference>
<evidence type="ECO:0000256" key="8">
    <source>
        <dbReference type="ARBA" id="ARBA00023049"/>
    </source>
</evidence>
<dbReference type="KEGG" id="tva:4772886"/>
<evidence type="ECO:0000259" key="9">
    <source>
        <dbReference type="Pfam" id="PF07687"/>
    </source>
</evidence>
<dbReference type="STRING" id="5722.A2DXD2"/>
<dbReference type="InterPro" id="IPR002933">
    <property type="entry name" value="Peptidase_M20"/>
</dbReference>
<evidence type="ECO:0000256" key="4">
    <source>
        <dbReference type="ARBA" id="ARBA00022670"/>
    </source>
</evidence>
<dbReference type="VEuPathDB" id="TrichDB:TVAG_379940"/>
<dbReference type="EMBL" id="DS113263">
    <property type="protein sequence ID" value="EAY14884.1"/>
    <property type="molecule type" value="Genomic_DNA"/>
</dbReference>
<feature type="domain" description="Peptidase M20 dimerisation" evidence="9">
    <location>
        <begin position="225"/>
        <end position="321"/>
    </location>
</feature>
<dbReference type="CDD" id="cd03892">
    <property type="entry name" value="M20_peptT"/>
    <property type="match status" value="1"/>
</dbReference>
<dbReference type="PANTHER" id="PTHR42994">
    <property type="entry name" value="PEPTIDASE T"/>
    <property type="match status" value="1"/>
</dbReference>
<accession>A2DXD2</accession>
<dbReference type="RefSeq" id="XP_001327107.1">
    <property type="nucleotide sequence ID" value="XM_001327072.1"/>
</dbReference>
<dbReference type="NCBIfam" id="NF003976">
    <property type="entry name" value="PRK05469.1"/>
    <property type="match status" value="1"/>
</dbReference>
<dbReference type="InterPro" id="IPR010161">
    <property type="entry name" value="Peptidase_M20B"/>
</dbReference>
<keyword evidence="6" id="KW-0378">Hydrolase</keyword>
<dbReference type="InterPro" id="IPR011650">
    <property type="entry name" value="Peptidase_M20_dimer"/>
</dbReference>
<dbReference type="PROSITE" id="PS00759">
    <property type="entry name" value="ARGE_DAPE_CPG2_2"/>
    <property type="match status" value="1"/>
</dbReference>
<keyword evidence="11" id="KW-1185">Reference proteome</keyword>
<evidence type="ECO:0000313" key="10">
    <source>
        <dbReference type="EMBL" id="EAY14884.1"/>
    </source>
</evidence>
<dbReference type="InterPro" id="IPR001261">
    <property type="entry name" value="ArgE/DapE_CS"/>
</dbReference>
<dbReference type="Gene3D" id="3.40.630.10">
    <property type="entry name" value="Zn peptidases"/>
    <property type="match status" value="1"/>
</dbReference>
<dbReference type="PROSITE" id="PS00758">
    <property type="entry name" value="ARGE_DAPE_CPG2_1"/>
    <property type="match status" value="1"/>
</dbReference>
<keyword evidence="7" id="KW-0862">Zinc</keyword>
<keyword evidence="8" id="KW-0482">Metalloprotease</keyword>
<gene>
    <name evidence="10" type="ORF">TVAG_379940</name>
</gene>
<dbReference type="InParanoid" id="A2DXD2"/>
<dbReference type="SMR" id="A2DXD2"/>
<keyword evidence="5" id="KW-0479">Metal-binding</keyword>
<organism evidence="10 11">
    <name type="scientific">Trichomonas vaginalis (strain ATCC PRA-98 / G3)</name>
    <dbReference type="NCBI Taxonomy" id="412133"/>
    <lineage>
        <taxon>Eukaryota</taxon>
        <taxon>Metamonada</taxon>
        <taxon>Parabasalia</taxon>
        <taxon>Trichomonadida</taxon>
        <taxon>Trichomonadidae</taxon>
        <taxon>Trichomonas</taxon>
    </lineage>
</organism>
<dbReference type="GO" id="GO:0006518">
    <property type="term" value="P:peptide metabolic process"/>
    <property type="evidence" value="ECO:0000318"/>
    <property type="project" value="GO_Central"/>
</dbReference>
<proteinExistence type="inferred from homology"/>
<dbReference type="SUPFAM" id="SSF53187">
    <property type="entry name" value="Zn-dependent exopeptidases"/>
    <property type="match status" value="1"/>
</dbReference>
<evidence type="ECO:0000256" key="5">
    <source>
        <dbReference type="ARBA" id="ARBA00022723"/>
    </source>
</evidence>
<dbReference type="InterPro" id="IPR036264">
    <property type="entry name" value="Bact_exopeptidase_dim_dom"/>
</dbReference>
<dbReference type="VEuPathDB" id="TrichDB:TVAGG3_0925790"/>
<sequence length="426" mass="47397">MFKEEAIKNRLARTELSEPILDKFCRYVKVETTSDPTVEDHKPSTKTQWDLAHMLVKELKDFGIEDVTVDEQAYVIANIPATKGFEDRATILLCSHMDTSPQCSGKNVNPQVFRDYDGKDIVVNENFTIKIEDNPLLKNAVHDTIITTDGNTLLGADDKAGIANIMTALEYMFKTKMDHGPLQIMFNADEETGNGMFQVPMDKIKAKQAYTVDSTEMPLIEYQCFNAFMAKVTFTGSSIHPGYARGKLVNAANMAAQFVTMLPRNESPEATDERFGFFHVTDMEGQTETAHVNVIIRDFDMNIAKSRCERLKQIAAAVEAIFPGGKVNVDIKFQYANMFDGMGPDAKPVTILEKACRNAFGEPKESLIRGGTDGSHLTHLGVPTPNMFTGGINCHSRSEMAVLSWMVASTEVVIELIKLWALEKAQ</sequence>
<comment type="similarity">
    <text evidence="2">Belongs to the peptidase M20A family.</text>
</comment>
<comment type="cofactor">
    <cofactor evidence="1">
        <name>Zn(2+)</name>
        <dbReference type="ChEBI" id="CHEBI:29105"/>
    </cofactor>
</comment>
<reference evidence="10" key="1">
    <citation type="submission" date="2006-10" db="EMBL/GenBank/DDBJ databases">
        <authorList>
            <person name="Amadeo P."/>
            <person name="Zhao Q."/>
            <person name="Wortman J."/>
            <person name="Fraser-Liggett C."/>
            <person name="Carlton J."/>
        </authorList>
    </citation>
    <scope>NUCLEOTIDE SEQUENCE</scope>
    <source>
        <strain evidence="10">G3</strain>
    </source>
</reference>
<name>A2DXD2_TRIV3</name>
<dbReference type="OMA" id="GHNFHGK"/>
<dbReference type="OrthoDB" id="25978at2759"/>
<evidence type="ECO:0000313" key="11">
    <source>
        <dbReference type="Proteomes" id="UP000001542"/>
    </source>
</evidence>
<dbReference type="Gene3D" id="3.30.70.360">
    <property type="match status" value="1"/>
</dbReference>
<dbReference type="GO" id="GO:0008270">
    <property type="term" value="F:zinc ion binding"/>
    <property type="evidence" value="ECO:0007669"/>
    <property type="project" value="InterPro"/>
</dbReference>
<dbReference type="NCBIfam" id="NF009920">
    <property type="entry name" value="PRK13381.1"/>
    <property type="match status" value="1"/>
</dbReference>
<dbReference type="Proteomes" id="UP000001542">
    <property type="component" value="Unassembled WGS sequence"/>
</dbReference>
<comment type="similarity">
    <text evidence="3">Belongs to the peptidase M20B family.</text>
</comment>
<evidence type="ECO:0000256" key="6">
    <source>
        <dbReference type="ARBA" id="ARBA00022801"/>
    </source>
</evidence>
<dbReference type="eggNOG" id="ENOG502QU9S">
    <property type="taxonomic scope" value="Eukaryota"/>
</dbReference>
<evidence type="ECO:0000256" key="1">
    <source>
        <dbReference type="ARBA" id="ARBA00001947"/>
    </source>
</evidence>
<dbReference type="GO" id="GO:0008237">
    <property type="term" value="F:metallopeptidase activity"/>
    <property type="evidence" value="ECO:0007669"/>
    <property type="project" value="UniProtKB-KW"/>
</dbReference>
<dbReference type="Pfam" id="PF07687">
    <property type="entry name" value="M20_dimer"/>
    <property type="match status" value="1"/>
</dbReference>
<evidence type="ECO:0000256" key="3">
    <source>
        <dbReference type="ARBA" id="ARBA00009692"/>
    </source>
</evidence>
<dbReference type="NCBIfam" id="TIGR01882">
    <property type="entry name" value="peptidase-T"/>
    <property type="match status" value="1"/>
</dbReference>
<dbReference type="GO" id="GO:0004177">
    <property type="term" value="F:aminopeptidase activity"/>
    <property type="evidence" value="ECO:0000318"/>
    <property type="project" value="GO_Central"/>
</dbReference>
<dbReference type="Pfam" id="PF01546">
    <property type="entry name" value="Peptidase_M20"/>
    <property type="match status" value="1"/>
</dbReference>
<dbReference type="SUPFAM" id="SSF55031">
    <property type="entry name" value="Bacterial exopeptidase dimerisation domain"/>
    <property type="match status" value="1"/>
</dbReference>